<accession>A0A0D0AIR3</accession>
<organism evidence="1 2">
    <name type="scientific">Suillus luteus UH-Slu-Lm8-n1</name>
    <dbReference type="NCBI Taxonomy" id="930992"/>
    <lineage>
        <taxon>Eukaryota</taxon>
        <taxon>Fungi</taxon>
        <taxon>Dikarya</taxon>
        <taxon>Basidiomycota</taxon>
        <taxon>Agaricomycotina</taxon>
        <taxon>Agaricomycetes</taxon>
        <taxon>Agaricomycetidae</taxon>
        <taxon>Boletales</taxon>
        <taxon>Suillineae</taxon>
        <taxon>Suillaceae</taxon>
        <taxon>Suillus</taxon>
    </lineage>
</organism>
<dbReference type="EMBL" id="KN835258">
    <property type="protein sequence ID" value="KIK41786.1"/>
    <property type="molecule type" value="Genomic_DNA"/>
</dbReference>
<evidence type="ECO:0000313" key="2">
    <source>
        <dbReference type="Proteomes" id="UP000054485"/>
    </source>
</evidence>
<gene>
    <name evidence="1" type="ORF">CY34DRAFT_185056</name>
</gene>
<sequence>MTAIRMARNKGETAVDEALARLYAIIDRSLVCVQGDDQICKVTRRNMQKFLYDEYCPPLAEVMTIMDRYKERNTAQDRC</sequence>
<dbReference type="AlphaFoldDB" id="A0A0D0AIR3"/>
<dbReference type="Proteomes" id="UP000054485">
    <property type="component" value="Unassembled WGS sequence"/>
</dbReference>
<dbReference type="HOGENOM" id="CLU_2607585_0_0_1"/>
<keyword evidence="2" id="KW-1185">Reference proteome</keyword>
<evidence type="ECO:0000313" key="1">
    <source>
        <dbReference type="EMBL" id="KIK41786.1"/>
    </source>
</evidence>
<protein>
    <submittedName>
        <fullName evidence="1">Uncharacterized protein</fullName>
    </submittedName>
</protein>
<reference evidence="1 2" key="1">
    <citation type="submission" date="2014-04" db="EMBL/GenBank/DDBJ databases">
        <authorList>
            <consortium name="DOE Joint Genome Institute"/>
            <person name="Kuo A."/>
            <person name="Ruytinx J."/>
            <person name="Rineau F."/>
            <person name="Colpaert J."/>
            <person name="Kohler A."/>
            <person name="Nagy L.G."/>
            <person name="Floudas D."/>
            <person name="Copeland A."/>
            <person name="Barry K.W."/>
            <person name="Cichocki N."/>
            <person name="Veneault-Fourrey C."/>
            <person name="LaButti K."/>
            <person name="Lindquist E.A."/>
            <person name="Lipzen A."/>
            <person name="Lundell T."/>
            <person name="Morin E."/>
            <person name="Murat C."/>
            <person name="Sun H."/>
            <person name="Tunlid A."/>
            <person name="Henrissat B."/>
            <person name="Grigoriev I.V."/>
            <person name="Hibbett D.S."/>
            <person name="Martin F."/>
            <person name="Nordberg H.P."/>
            <person name="Cantor M.N."/>
            <person name="Hua S.X."/>
        </authorList>
    </citation>
    <scope>NUCLEOTIDE SEQUENCE [LARGE SCALE GENOMIC DNA]</scope>
    <source>
        <strain evidence="1 2">UH-Slu-Lm8-n1</strain>
    </source>
</reference>
<reference evidence="2" key="2">
    <citation type="submission" date="2015-01" db="EMBL/GenBank/DDBJ databases">
        <title>Evolutionary Origins and Diversification of the Mycorrhizal Mutualists.</title>
        <authorList>
            <consortium name="DOE Joint Genome Institute"/>
            <consortium name="Mycorrhizal Genomics Consortium"/>
            <person name="Kohler A."/>
            <person name="Kuo A."/>
            <person name="Nagy L.G."/>
            <person name="Floudas D."/>
            <person name="Copeland A."/>
            <person name="Barry K.W."/>
            <person name="Cichocki N."/>
            <person name="Veneault-Fourrey C."/>
            <person name="LaButti K."/>
            <person name="Lindquist E.A."/>
            <person name="Lipzen A."/>
            <person name="Lundell T."/>
            <person name="Morin E."/>
            <person name="Murat C."/>
            <person name="Riley R."/>
            <person name="Ohm R."/>
            <person name="Sun H."/>
            <person name="Tunlid A."/>
            <person name="Henrissat B."/>
            <person name="Grigoriev I.V."/>
            <person name="Hibbett D.S."/>
            <person name="Martin F."/>
        </authorList>
    </citation>
    <scope>NUCLEOTIDE SEQUENCE [LARGE SCALE GENOMIC DNA]</scope>
    <source>
        <strain evidence="2">UH-Slu-Lm8-n1</strain>
    </source>
</reference>
<proteinExistence type="predicted"/>
<dbReference type="InParanoid" id="A0A0D0AIR3"/>
<dbReference type="OrthoDB" id="2691563at2759"/>
<name>A0A0D0AIR3_9AGAM</name>